<evidence type="ECO:0000256" key="1">
    <source>
        <dbReference type="SAM" id="MobiDB-lite"/>
    </source>
</evidence>
<dbReference type="EMBL" id="CANTFM010000571">
    <property type="protein sequence ID" value="CAI5725440.1"/>
    <property type="molecule type" value="Genomic_DNA"/>
</dbReference>
<reference evidence="2" key="1">
    <citation type="submission" date="2022-12" db="EMBL/GenBank/DDBJ databases">
        <authorList>
            <person name="Webb A."/>
        </authorList>
    </citation>
    <scope>NUCLEOTIDE SEQUENCE</scope>
    <source>
        <strain evidence="2">Pd1</strain>
    </source>
</reference>
<name>A0AAV0TTI5_9STRA</name>
<feature type="region of interest" description="Disordered" evidence="1">
    <location>
        <begin position="41"/>
        <end position="70"/>
    </location>
</feature>
<accession>A0AAV0TTI5</accession>
<gene>
    <name evidence="2" type="ORF">PDE001_LOCUS3354</name>
</gene>
<dbReference type="AlphaFoldDB" id="A0AAV0TTI5"/>
<proteinExistence type="predicted"/>
<evidence type="ECO:0000313" key="2">
    <source>
        <dbReference type="EMBL" id="CAI5725440.1"/>
    </source>
</evidence>
<comment type="caution">
    <text evidence="2">The sequence shown here is derived from an EMBL/GenBank/DDBJ whole genome shotgun (WGS) entry which is preliminary data.</text>
</comment>
<feature type="compositionally biased region" description="Polar residues" evidence="1">
    <location>
        <begin position="55"/>
        <end position="70"/>
    </location>
</feature>
<sequence length="174" mass="20207">MAIAKSQSRVADSAVRKQKGITLFGFSRYHKSVDVTVENTSSARRSTRKHKCSLTGRQQPQFECNSSNEQPHTQVKSTVYDRCFSDAMNLKSRLRRDDSKPTTRFRFAVMKRMVVPPVSIPKSIAEHRGSKDLVGGFRVPFTRYMWETEKMRQQLVLRRLYMLPIVREDTCFEP</sequence>
<evidence type="ECO:0000313" key="3">
    <source>
        <dbReference type="Proteomes" id="UP001162029"/>
    </source>
</evidence>
<dbReference type="Proteomes" id="UP001162029">
    <property type="component" value="Unassembled WGS sequence"/>
</dbReference>
<organism evidence="2 3">
    <name type="scientific">Peronospora destructor</name>
    <dbReference type="NCBI Taxonomy" id="86335"/>
    <lineage>
        <taxon>Eukaryota</taxon>
        <taxon>Sar</taxon>
        <taxon>Stramenopiles</taxon>
        <taxon>Oomycota</taxon>
        <taxon>Peronosporomycetes</taxon>
        <taxon>Peronosporales</taxon>
        <taxon>Peronosporaceae</taxon>
        <taxon>Peronospora</taxon>
    </lineage>
</organism>
<protein>
    <submittedName>
        <fullName evidence="2">Uncharacterized protein</fullName>
    </submittedName>
</protein>
<keyword evidence="3" id="KW-1185">Reference proteome</keyword>